<proteinExistence type="predicted"/>
<dbReference type="OrthoDB" id="423529at2"/>
<dbReference type="AlphaFoldDB" id="Q7NKW4"/>
<evidence type="ECO:0000313" key="3">
    <source>
        <dbReference type="Proteomes" id="UP000000557"/>
    </source>
</evidence>
<dbReference type="eggNOG" id="COG0454">
    <property type="taxonomic scope" value="Bacteria"/>
</dbReference>
<name>Q7NKW4_GLOVI</name>
<dbReference type="HOGENOM" id="CLU_039497_0_0_3"/>
<feature type="domain" description="DUF3616" evidence="1">
    <location>
        <begin position="18"/>
        <end position="340"/>
    </location>
</feature>
<dbReference type="STRING" id="251221.gene:10758845"/>
<reference evidence="2 3" key="1">
    <citation type="journal article" date="2003" name="DNA Res.">
        <title>Complete genome structure of Gloeobacter violaceus PCC 7421, a cyanobacterium that lacks thylakoids.</title>
        <authorList>
            <person name="Nakamura Y."/>
            <person name="Kaneko T."/>
            <person name="Sato S."/>
            <person name="Mimuro M."/>
            <person name="Miyashita H."/>
            <person name="Tsuchiya T."/>
            <person name="Sasamoto S."/>
            <person name="Watanabe A."/>
            <person name="Kawashima K."/>
            <person name="Kishida Y."/>
            <person name="Kiyokawa C."/>
            <person name="Kohara M."/>
            <person name="Matsumoto M."/>
            <person name="Matsuno A."/>
            <person name="Nakazaki N."/>
            <person name="Shimpo S."/>
            <person name="Takeuchi C."/>
            <person name="Yamada M."/>
            <person name="Tabata S."/>
        </authorList>
    </citation>
    <scope>NUCLEOTIDE SEQUENCE [LARGE SCALE GENOMIC DNA]</scope>
    <source>
        <strain evidence="3">ATCC 29082 / PCC 7421</strain>
    </source>
</reference>
<dbReference type="Proteomes" id="UP000000557">
    <property type="component" value="Chromosome"/>
</dbReference>
<evidence type="ECO:0000259" key="1">
    <source>
        <dbReference type="Pfam" id="PF12275"/>
    </source>
</evidence>
<dbReference type="EnsemblBacteria" id="BAC89303">
    <property type="protein sequence ID" value="BAC89303"/>
    <property type="gene ID" value="BAC89303"/>
</dbReference>
<sequence>MRQIALQFDSNPKDVHEDLSAVCQTPDGCLWVASDETLTLERLSPVGQGVYGAHRLFRLQDIFDIFADPAAEIDIEGLDYAAPYLWLTGSHSIKRKGVKSKRSEAENLERLASYTAEISRYFLARIPLHESGQILEPTAEGAAHLPQTDVGNLLTEALRGDPHLGPFLLANIPGKDNGFDIEGLAFREKRLFLGLRGPVLCGWSLLLELEPFEASPGRLGLKPVDPEGKPYRKHFLDLAGLGIRDLCFDGDDLLILAGPTMDLDGTIRLYRLTGGPNAKQTLIERKPGRLEALFEIPHTEGVDRAEGITRIGSPEDGELLVVYDTPDQKRKPSGDVVLADVFALAANG</sequence>
<dbReference type="EMBL" id="BA000045">
    <property type="protein sequence ID" value="BAC89303.1"/>
    <property type="molecule type" value="Genomic_DNA"/>
</dbReference>
<dbReference type="RefSeq" id="WP_011141362.1">
    <property type="nucleotide sequence ID" value="NC_005125.1"/>
</dbReference>
<reference evidence="2 3" key="2">
    <citation type="journal article" date="2003" name="DNA Res.">
        <title>Complete genome structure of Gloeobacter violaceus PCC 7421, a cyanobacterium that lacks thylakoids (supplement).</title>
        <authorList>
            <person name="Nakamura Y."/>
            <person name="Kaneko T."/>
            <person name="Sato S."/>
            <person name="Mimuro M."/>
            <person name="Miyashita H."/>
            <person name="Tsuchiya T."/>
            <person name="Sasamoto S."/>
            <person name="Watanabe A."/>
            <person name="Kawashima K."/>
            <person name="Kishida Y."/>
            <person name="Kiyokawa C."/>
            <person name="Kohara M."/>
            <person name="Matsumoto M."/>
            <person name="Matsuno A."/>
            <person name="Nakazaki N."/>
            <person name="Shimpo S."/>
            <person name="Takeuchi C."/>
            <person name="Yamada M."/>
            <person name="Tabata S."/>
        </authorList>
    </citation>
    <scope>NUCLEOTIDE SEQUENCE [LARGE SCALE GENOMIC DNA]</scope>
    <source>
        <strain evidence="3">ATCC 29082 / PCC 7421</strain>
    </source>
</reference>
<dbReference type="PATRIC" id="fig|251221.4.peg.1389"/>
<evidence type="ECO:0000313" key="2">
    <source>
        <dbReference type="EMBL" id="BAC89303.1"/>
    </source>
</evidence>
<accession>Q7NKW4</accession>
<protein>
    <submittedName>
        <fullName evidence="2">Gll1362 protein</fullName>
    </submittedName>
</protein>
<organism evidence="2 3">
    <name type="scientific">Gloeobacter violaceus (strain ATCC 29082 / PCC 7421)</name>
    <dbReference type="NCBI Taxonomy" id="251221"/>
    <lineage>
        <taxon>Bacteria</taxon>
        <taxon>Bacillati</taxon>
        <taxon>Cyanobacteriota</taxon>
        <taxon>Cyanophyceae</taxon>
        <taxon>Gloeobacterales</taxon>
        <taxon>Gloeobacteraceae</taxon>
        <taxon>Gloeobacter</taxon>
    </lineage>
</organism>
<dbReference type="PhylomeDB" id="Q7NKW4"/>
<dbReference type="InParanoid" id="Q7NKW4"/>
<dbReference type="KEGG" id="gvi:gll1362"/>
<keyword evidence="3" id="KW-1185">Reference proteome</keyword>
<gene>
    <name evidence="2" type="ordered locus">gll1362</name>
</gene>
<dbReference type="Pfam" id="PF12275">
    <property type="entry name" value="DUF3616"/>
    <property type="match status" value="1"/>
</dbReference>
<dbReference type="InterPro" id="IPR022060">
    <property type="entry name" value="DUF3616"/>
</dbReference>